<protein>
    <submittedName>
        <fullName evidence="2">XRE family transcriptional regulator</fullName>
    </submittedName>
</protein>
<dbReference type="Gene3D" id="1.25.40.10">
    <property type="entry name" value="Tetratricopeptide repeat domain"/>
    <property type="match status" value="1"/>
</dbReference>
<dbReference type="Pfam" id="PF01381">
    <property type="entry name" value="HTH_3"/>
    <property type="match status" value="1"/>
</dbReference>
<sequence>MQSIGNKIKTKRKSLGLSQKDLADGICEQSLISKIERTNYFPSADVLYNLSQKLQVDINYFFDESYETVSDLRNFIAMSSKLLEHRNYNDLEYLYNLEKSNQNSFNEDEQSYLTWIEAIILFYNYDQKDSAIELLKNLIDSFLDYKKNIYLKALNTLTNFYSNIGYNEEYEKNYKQLLQIYSTKDFQLKEDIEGYIRLKYNFAHHLTINGQLLDALETALETIDFCKNNNTAYQMPSLLLLVANSCEKFLSKEEILQYYTDAKTLAKLYGNDVLYLKIKNYLINYNSD</sequence>
<comment type="caution">
    <text evidence="2">The sequence shown here is derived from an EMBL/GenBank/DDBJ whole genome shotgun (WGS) entry which is preliminary data.</text>
</comment>
<organism evidence="2 3">
    <name type="scientific">Streptococcus parasanguinis</name>
    <dbReference type="NCBI Taxonomy" id="1318"/>
    <lineage>
        <taxon>Bacteria</taxon>
        <taxon>Bacillati</taxon>
        <taxon>Bacillota</taxon>
        <taxon>Bacilli</taxon>
        <taxon>Lactobacillales</taxon>
        <taxon>Streptococcaceae</taxon>
        <taxon>Streptococcus</taxon>
    </lineage>
</organism>
<dbReference type="RefSeq" id="WP_049518568.1">
    <property type="nucleotide sequence ID" value="NZ_JASHDA010000010.1"/>
</dbReference>
<dbReference type="InterPro" id="IPR001387">
    <property type="entry name" value="Cro/C1-type_HTH"/>
</dbReference>
<dbReference type="AlphaFoldDB" id="A0A414CGM1"/>
<dbReference type="GO" id="GO:0003677">
    <property type="term" value="F:DNA binding"/>
    <property type="evidence" value="ECO:0007669"/>
    <property type="project" value="InterPro"/>
</dbReference>
<dbReference type="SUPFAM" id="SSF47413">
    <property type="entry name" value="lambda repressor-like DNA-binding domains"/>
    <property type="match status" value="1"/>
</dbReference>
<accession>A0A414CGM1</accession>
<evidence type="ECO:0000313" key="2">
    <source>
        <dbReference type="EMBL" id="RHC94144.1"/>
    </source>
</evidence>
<dbReference type="PANTHER" id="PTHR37038">
    <property type="entry name" value="TRANSCRIPTIONAL REGULATOR-RELATED"/>
    <property type="match status" value="1"/>
</dbReference>
<dbReference type="InterPro" id="IPR010982">
    <property type="entry name" value="Lambda_DNA-bd_dom_sf"/>
</dbReference>
<gene>
    <name evidence="2" type="ORF">DW820_07305</name>
</gene>
<dbReference type="PANTHER" id="PTHR37038:SF14">
    <property type="entry name" value="TRANSCRIPTIONAL ACTIVATOR"/>
    <property type="match status" value="1"/>
</dbReference>
<dbReference type="EMBL" id="QSIO01000003">
    <property type="protein sequence ID" value="RHC94144.1"/>
    <property type="molecule type" value="Genomic_DNA"/>
</dbReference>
<feature type="domain" description="HTH cro/C1-type" evidence="1">
    <location>
        <begin position="8"/>
        <end position="61"/>
    </location>
</feature>
<dbReference type="SUPFAM" id="SSF48452">
    <property type="entry name" value="TPR-like"/>
    <property type="match status" value="1"/>
</dbReference>
<dbReference type="CDD" id="cd00093">
    <property type="entry name" value="HTH_XRE"/>
    <property type="match status" value="1"/>
</dbReference>
<dbReference type="SMART" id="SM00530">
    <property type="entry name" value="HTH_XRE"/>
    <property type="match status" value="1"/>
</dbReference>
<dbReference type="Proteomes" id="UP000285773">
    <property type="component" value="Unassembled WGS sequence"/>
</dbReference>
<evidence type="ECO:0000259" key="1">
    <source>
        <dbReference type="PROSITE" id="PS50943"/>
    </source>
</evidence>
<dbReference type="InterPro" id="IPR053163">
    <property type="entry name" value="HTH-type_regulator_Rgg"/>
</dbReference>
<reference evidence="2 3" key="1">
    <citation type="submission" date="2018-08" db="EMBL/GenBank/DDBJ databases">
        <title>A genome reference for cultivated species of the human gut microbiota.</title>
        <authorList>
            <person name="Zou Y."/>
            <person name="Xue W."/>
            <person name="Luo G."/>
        </authorList>
    </citation>
    <scope>NUCLEOTIDE SEQUENCE [LARGE SCALE GENOMIC DNA]</scope>
    <source>
        <strain evidence="2 3">AM33-3BH</strain>
    </source>
</reference>
<dbReference type="InterPro" id="IPR011990">
    <property type="entry name" value="TPR-like_helical_dom_sf"/>
</dbReference>
<dbReference type="PROSITE" id="PS50943">
    <property type="entry name" value="HTH_CROC1"/>
    <property type="match status" value="1"/>
</dbReference>
<evidence type="ECO:0000313" key="3">
    <source>
        <dbReference type="Proteomes" id="UP000285773"/>
    </source>
</evidence>
<proteinExistence type="predicted"/>
<name>A0A414CGM1_STRPA</name>